<keyword evidence="1" id="KW-1133">Transmembrane helix</keyword>
<feature type="non-terminal residue" evidence="2">
    <location>
        <position position="1"/>
    </location>
</feature>
<keyword evidence="3" id="KW-1185">Reference proteome</keyword>
<evidence type="ECO:0000256" key="1">
    <source>
        <dbReference type="SAM" id="Phobius"/>
    </source>
</evidence>
<sequence>FNETIAVVNVGPQIRKLMMDSHFKNTMSREDIKHMEMRYQGKCMVMDVLLIIIKNLSMTSFNTFFINLLFN</sequence>
<dbReference type="AlphaFoldDB" id="A0AAD8E8R7"/>
<reference evidence="2" key="2">
    <citation type="submission" date="2023-05" db="EMBL/GenBank/DDBJ databases">
        <authorList>
            <person name="Fouks B."/>
        </authorList>
    </citation>
    <scope>NUCLEOTIDE SEQUENCE</scope>
    <source>
        <strain evidence="2">Stay&amp;Tobe</strain>
        <tissue evidence="2">Testes</tissue>
    </source>
</reference>
<feature type="non-terminal residue" evidence="2">
    <location>
        <position position="71"/>
    </location>
</feature>
<dbReference type="Proteomes" id="UP001233999">
    <property type="component" value="Unassembled WGS sequence"/>
</dbReference>
<evidence type="ECO:0000313" key="3">
    <source>
        <dbReference type="Proteomes" id="UP001233999"/>
    </source>
</evidence>
<name>A0AAD8E8R7_DIPPU</name>
<protein>
    <submittedName>
        <fullName evidence="2">Uncharacterized protein</fullName>
    </submittedName>
</protein>
<keyword evidence="1" id="KW-0472">Membrane</keyword>
<keyword evidence="1" id="KW-0812">Transmembrane</keyword>
<evidence type="ECO:0000313" key="2">
    <source>
        <dbReference type="EMBL" id="KAJ9581470.1"/>
    </source>
</evidence>
<reference evidence="2" key="1">
    <citation type="journal article" date="2023" name="IScience">
        <title>Live-bearing cockroach genome reveals convergent evolutionary mechanisms linked to viviparity in insects and beyond.</title>
        <authorList>
            <person name="Fouks B."/>
            <person name="Harrison M.C."/>
            <person name="Mikhailova A.A."/>
            <person name="Marchal E."/>
            <person name="English S."/>
            <person name="Carruthers M."/>
            <person name="Jennings E.C."/>
            <person name="Chiamaka E.L."/>
            <person name="Frigard R.A."/>
            <person name="Pippel M."/>
            <person name="Attardo G.M."/>
            <person name="Benoit J.B."/>
            <person name="Bornberg-Bauer E."/>
            <person name="Tobe S.S."/>
        </authorList>
    </citation>
    <scope>NUCLEOTIDE SEQUENCE</scope>
    <source>
        <strain evidence="2">Stay&amp;Tobe</strain>
    </source>
</reference>
<organism evidence="2 3">
    <name type="scientific">Diploptera punctata</name>
    <name type="common">Pacific beetle cockroach</name>
    <dbReference type="NCBI Taxonomy" id="6984"/>
    <lineage>
        <taxon>Eukaryota</taxon>
        <taxon>Metazoa</taxon>
        <taxon>Ecdysozoa</taxon>
        <taxon>Arthropoda</taxon>
        <taxon>Hexapoda</taxon>
        <taxon>Insecta</taxon>
        <taxon>Pterygota</taxon>
        <taxon>Neoptera</taxon>
        <taxon>Polyneoptera</taxon>
        <taxon>Dictyoptera</taxon>
        <taxon>Blattodea</taxon>
        <taxon>Blaberoidea</taxon>
        <taxon>Blaberidae</taxon>
        <taxon>Diplopterinae</taxon>
        <taxon>Diploptera</taxon>
    </lineage>
</organism>
<accession>A0AAD8E8R7</accession>
<proteinExistence type="predicted"/>
<dbReference type="EMBL" id="JASPKZ010007916">
    <property type="protein sequence ID" value="KAJ9581470.1"/>
    <property type="molecule type" value="Genomic_DNA"/>
</dbReference>
<comment type="caution">
    <text evidence="2">The sequence shown here is derived from an EMBL/GenBank/DDBJ whole genome shotgun (WGS) entry which is preliminary data.</text>
</comment>
<feature type="transmembrane region" description="Helical" evidence="1">
    <location>
        <begin position="43"/>
        <end position="70"/>
    </location>
</feature>
<gene>
    <name evidence="2" type="ORF">L9F63_023357</name>
</gene>